<feature type="transmembrane region" description="Helical" evidence="5">
    <location>
        <begin position="108"/>
        <end position="136"/>
    </location>
</feature>
<feature type="transmembrane region" description="Helical" evidence="5">
    <location>
        <begin position="385"/>
        <end position="411"/>
    </location>
</feature>
<evidence type="ECO:0000256" key="3">
    <source>
        <dbReference type="ARBA" id="ARBA00022989"/>
    </source>
</evidence>
<dbReference type="RefSeq" id="WP_104521101.1">
    <property type="nucleotide sequence ID" value="NZ_NHRY01000234.1"/>
</dbReference>
<evidence type="ECO:0000313" key="7">
    <source>
        <dbReference type="EMBL" id="PPQ29047.1"/>
    </source>
</evidence>
<evidence type="ECO:0000256" key="5">
    <source>
        <dbReference type="SAM" id="Phobius"/>
    </source>
</evidence>
<feature type="transmembrane region" description="Helical" evidence="5">
    <location>
        <begin position="66"/>
        <end position="88"/>
    </location>
</feature>
<keyword evidence="4 5" id="KW-0472">Membrane</keyword>
<comment type="subcellular location">
    <subcellularLocation>
        <location evidence="1">Membrane</location>
        <topology evidence="1">Multi-pass membrane protein</topology>
    </subcellularLocation>
</comment>
<feature type="transmembrane region" description="Helical" evidence="5">
    <location>
        <begin position="179"/>
        <end position="196"/>
    </location>
</feature>
<dbReference type="Proteomes" id="UP000239724">
    <property type="component" value="Unassembled WGS sequence"/>
</dbReference>
<dbReference type="GO" id="GO:0120029">
    <property type="term" value="P:proton export across plasma membrane"/>
    <property type="evidence" value="ECO:0007669"/>
    <property type="project" value="InterPro"/>
</dbReference>
<keyword evidence="2 5" id="KW-0812">Transmembrane</keyword>
<feature type="transmembrane region" description="Helical" evidence="5">
    <location>
        <begin position="35"/>
        <end position="54"/>
    </location>
</feature>
<gene>
    <name evidence="7" type="ORF">CCS01_22700</name>
</gene>
<keyword evidence="8" id="KW-1185">Reference proteome</keyword>
<dbReference type="PANTHER" id="PTHR31382:SF1">
    <property type="entry name" value="SODIUM ION_PROTON EXCHANGER (EUROFUNG)"/>
    <property type="match status" value="1"/>
</dbReference>
<dbReference type="GO" id="GO:0036376">
    <property type="term" value="P:sodium ion export across plasma membrane"/>
    <property type="evidence" value="ECO:0007669"/>
    <property type="project" value="InterPro"/>
</dbReference>
<protein>
    <recommendedName>
        <fullName evidence="6">Cation/H+ exchanger transmembrane domain-containing protein</fullName>
    </recommendedName>
</protein>
<feature type="transmembrane region" description="Helical" evidence="5">
    <location>
        <begin position="237"/>
        <end position="255"/>
    </location>
</feature>
<dbReference type="PANTHER" id="PTHR31382">
    <property type="entry name" value="NA(+)/H(+) ANTIPORTER"/>
    <property type="match status" value="1"/>
</dbReference>
<dbReference type="InterPro" id="IPR004712">
    <property type="entry name" value="Na+/H+_antiporter_fungi"/>
</dbReference>
<reference evidence="7 8" key="1">
    <citation type="journal article" date="2018" name="Arch. Microbiol.">
        <title>New insights into the metabolic potential of the phototrophic purple bacterium Rhodopila globiformis DSM 161(T) from its draft genome sequence and evidence for a vanadium-dependent nitrogenase.</title>
        <authorList>
            <person name="Imhoff J.F."/>
            <person name="Rahn T."/>
            <person name="Kunzel S."/>
            <person name="Neulinger S.C."/>
        </authorList>
    </citation>
    <scope>NUCLEOTIDE SEQUENCE [LARGE SCALE GENOMIC DNA]</scope>
    <source>
        <strain evidence="7 8">DSM 161</strain>
    </source>
</reference>
<dbReference type="AlphaFoldDB" id="A0A2S6N385"/>
<dbReference type="GO" id="GO:0005886">
    <property type="term" value="C:plasma membrane"/>
    <property type="evidence" value="ECO:0007669"/>
    <property type="project" value="InterPro"/>
</dbReference>
<evidence type="ECO:0000256" key="1">
    <source>
        <dbReference type="ARBA" id="ARBA00004141"/>
    </source>
</evidence>
<dbReference type="GO" id="GO:0042391">
    <property type="term" value="P:regulation of membrane potential"/>
    <property type="evidence" value="ECO:0007669"/>
    <property type="project" value="InterPro"/>
</dbReference>
<feature type="transmembrane region" description="Helical" evidence="5">
    <location>
        <begin position="355"/>
        <end position="373"/>
    </location>
</feature>
<keyword evidence="3 5" id="KW-1133">Transmembrane helix</keyword>
<dbReference type="Gene3D" id="1.20.1530.20">
    <property type="match status" value="1"/>
</dbReference>
<dbReference type="Pfam" id="PF00999">
    <property type="entry name" value="Na_H_Exchanger"/>
    <property type="match status" value="1"/>
</dbReference>
<feature type="domain" description="Cation/H+ exchanger transmembrane" evidence="6">
    <location>
        <begin position="21"/>
        <end position="405"/>
    </location>
</feature>
<comment type="caution">
    <text evidence="7">The sequence shown here is derived from an EMBL/GenBank/DDBJ whole genome shotgun (WGS) entry which is preliminary data.</text>
</comment>
<dbReference type="GO" id="GO:0015385">
    <property type="term" value="F:sodium:proton antiporter activity"/>
    <property type="evidence" value="ECO:0007669"/>
    <property type="project" value="InterPro"/>
</dbReference>
<accession>A0A2S6N385</accession>
<dbReference type="EMBL" id="NHRY01000234">
    <property type="protein sequence ID" value="PPQ29047.1"/>
    <property type="molecule type" value="Genomic_DNA"/>
</dbReference>
<evidence type="ECO:0000256" key="4">
    <source>
        <dbReference type="ARBA" id="ARBA00023136"/>
    </source>
</evidence>
<evidence type="ECO:0000313" key="8">
    <source>
        <dbReference type="Proteomes" id="UP000239724"/>
    </source>
</evidence>
<sequence>MIVPHPWLLVFSVAALLLVLGATSGLVNARLMISEPLVCAAFGVAIGPLGLGLLELHPAHDPVAAAFLREAARLTLAIAVLAAAIRLPRGWLRQHWGGLALSLGPGMLLMWAAGMLVTAFSFALPWLVCALIGAIIAPTDPVLSASVVSGDLARRAVPADLRHAITAESGINDGLAEPFVMLPVVALTSAGTAISWHDASIWALHAVLWEVGASVLLGGVAGFIACRITRWAHRQAGAERSSLLTIALALALATLTGLQAIGANGVLGAFVAGAWLNAGYEDEYQERQERFNEAVTRFFDLPVMILFGAAIPWAAWQAMGWRALAFAAGVLFLRRIPAWLLLYRGLSWTRRLPEALFLGWFGPVGAAAMFYALETQGMTRLDMLWPIVSLAVAASVVAHGMTGTHLSALLGRRFARRQRSR</sequence>
<evidence type="ECO:0000259" key="6">
    <source>
        <dbReference type="Pfam" id="PF00999"/>
    </source>
</evidence>
<dbReference type="OrthoDB" id="9810860at2"/>
<organism evidence="7 8">
    <name type="scientific">Rhodopila globiformis</name>
    <name type="common">Rhodopseudomonas globiformis</name>
    <dbReference type="NCBI Taxonomy" id="1071"/>
    <lineage>
        <taxon>Bacteria</taxon>
        <taxon>Pseudomonadati</taxon>
        <taxon>Pseudomonadota</taxon>
        <taxon>Alphaproteobacteria</taxon>
        <taxon>Acetobacterales</taxon>
        <taxon>Acetobacteraceae</taxon>
        <taxon>Rhodopila</taxon>
    </lineage>
</organism>
<feature type="transmembrane region" description="Helical" evidence="5">
    <location>
        <begin position="202"/>
        <end position="225"/>
    </location>
</feature>
<dbReference type="InterPro" id="IPR038770">
    <property type="entry name" value="Na+/solute_symporter_sf"/>
</dbReference>
<name>A0A2S6N385_RHOGL</name>
<proteinExistence type="predicted"/>
<evidence type="ECO:0000256" key="2">
    <source>
        <dbReference type="ARBA" id="ARBA00022692"/>
    </source>
</evidence>
<dbReference type="InterPro" id="IPR006153">
    <property type="entry name" value="Cation/H_exchanger_TM"/>
</dbReference>
<feature type="transmembrane region" description="Helical" evidence="5">
    <location>
        <begin position="321"/>
        <end position="343"/>
    </location>
</feature>